<keyword evidence="1" id="KW-1133">Transmembrane helix</keyword>
<feature type="domain" description="DUF6533" evidence="2">
    <location>
        <begin position="20"/>
        <end position="64"/>
    </location>
</feature>
<dbReference type="Proteomes" id="UP000521872">
    <property type="component" value="Unassembled WGS sequence"/>
</dbReference>
<keyword evidence="4" id="KW-1185">Reference proteome</keyword>
<evidence type="ECO:0000313" key="3">
    <source>
        <dbReference type="EMBL" id="KAF4616819.1"/>
    </source>
</evidence>
<dbReference type="InterPro" id="IPR045340">
    <property type="entry name" value="DUF6533"/>
</dbReference>
<comment type="caution">
    <text evidence="3">The sequence shown here is derived from an EMBL/GenBank/DDBJ whole genome shotgun (WGS) entry which is preliminary data.</text>
</comment>
<dbReference type="AlphaFoldDB" id="A0A8H4QT13"/>
<keyword evidence="1" id="KW-0472">Membrane</keyword>
<accession>A0A8H4QT13</accession>
<reference evidence="3 4" key="1">
    <citation type="submission" date="2019-12" db="EMBL/GenBank/DDBJ databases">
        <authorList>
            <person name="Floudas D."/>
            <person name="Bentzer J."/>
            <person name="Ahren D."/>
            <person name="Johansson T."/>
            <person name="Persson P."/>
            <person name="Tunlid A."/>
        </authorList>
    </citation>
    <scope>NUCLEOTIDE SEQUENCE [LARGE SCALE GENOMIC DNA]</scope>
    <source>
        <strain evidence="3 4">CBS 102.39</strain>
    </source>
</reference>
<feature type="transmembrane region" description="Helical" evidence="1">
    <location>
        <begin position="54"/>
        <end position="75"/>
    </location>
</feature>
<evidence type="ECO:0000313" key="4">
    <source>
        <dbReference type="Proteomes" id="UP000521872"/>
    </source>
</evidence>
<feature type="transmembrane region" description="Helical" evidence="1">
    <location>
        <begin position="87"/>
        <end position="105"/>
    </location>
</feature>
<sequence>MLPFDHDPESTVREILVHNYLHIFAISCLYYDHFVTVGQEIEYLWKRPKRHSSYWFFANRYVAFFGNIAVTVLGFTDLYSQRCVGKSTNEILVCVLLTLRIYALYGCSKRILTYMVGSGAILIAVSCWALFGQKSAPSETGGGCHVGLSTGTAIRLAGAWEALFVYDSIIFGLTVFKTWNARRDHSITGISIPIITLILRDGAIYFAVMALCNLANILTFYFAGPFLRGSLSTFASTISVTTMSRLMLNLHETADDGLFSTHLTSTNVDYMSYNMEDSTNFESSQDFTRISDMGSLFDTATLEDGRTRRL</sequence>
<feature type="transmembrane region" description="Helical" evidence="1">
    <location>
        <begin position="203"/>
        <end position="223"/>
    </location>
</feature>
<feature type="transmembrane region" description="Helical" evidence="1">
    <location>
        <begin position="111"/>
        <end position="131"/>
    </location>
</feature>
<proteinExistence type="predicted"/>
<dbReference type="EMBL" id="JAACJL010000031">
    <property type="protein sequence ID" value="KAF4616819.1"/>
    <property type="molecule type" value="Genomic_DNA"/>
</dbReference>
<gene>
    <name evidence="3" type="ORF">D9613_008367</name>
</gene>
<keyword evidence="1" id="KW-0812">Transmembrane</keyword>
<protein>
    <recommendedName>
        <fullName evidence="2">DUF6533 domain-containing protein</fullName>
    </recommendedName>
</protein>
<name>A0A8H4QT13_9AGAR</name>
<dbReference type="Pfam" id="PF20151">
    <property type="entry name" value="DUF6533"/>
    <property type="match status" value="1"/>
</dbReference>
<evidence type="ECO:0000256" key="1">
    <source>
        <dbReference type="SAM" id="Phobius"/>
    </source>
</evidence>
<organism evidence="3 4">
    <name type="scientific">Agrocybe pediades</name>
    <dbReference type="NCBI Taxonomy" id="84607"/>
    <lineage>
        <taxon>Eukaryota</taxon>
        <taxon>Fungi</taxon>
        <taxon>Dikarya</taxon>
        <taxon>Basidiomycota</taxon>
        <taxon>Agaricomycotina</taxon>
        <taxon>Agaricomycetes</taxon>
        <taxon>Agaricomycetidae</taxon>
        <taxon>Agaricales</taxon>
        <taxon>Agaricineae</taxon>
        <taxon>Strophariaceae</taxon>
        <taxon>Agrocybe</taxon>
    </lineage>
</organism>
<evidence type="ECO:0000259" key="2">
    <source>
        <dbReference type="Pfam" id="PF20151"/>
    </source>
</evidence>